<protein>
    <submittedName>
        <fullName evidence="1">DNA polymerase III subunit chi</fullName>
    </submittedName>
</protein>
<gene>
    <name evidence="1" type="ORF">LIN78_10740</name>
</gene>
<dbReference type="InterPro" id="IPR007459">
    <property type="entry name" value="DNA_pol3_chi"/>
</dbReference>
<dbReference type="InterPro" id="IPR036768">
    <property type="entry name" value="PolIII_chi_sf"/>
</dbReference>
<organism evidence="1 2">
    <name type="scientific">Leeia speluncae</name>
    <dbReference type="NCBI Taxonomy" id="2884804"/>
    <lineage>
        <taxon>Bacteria</taxon>
        <taxon>Pseudomonadati</taxon>
        <taxon>Pseudomonadota</taxon>
        <taxon>Betaproteobacteria</taxon>
        <taxon>Neisseriales</taxon>
        <taxon>Leeiaceae</taxon>
        <taxon>Leeia</taxon>
    </lineage>
</organism>
<dbReference type="PANTHER" id="PTHR38767">
    <property type="entry name" value="DNA POLYMERASE III SUBUNIT CHI"/>
    <property type="match status" value="1"/>
</dbReference>
<evidence type="ECO:0000313" key="1">
    <source>
        <dbReference type="EMBL" id="MCB6184021.1"/>
    </source>
</evidence>
<dbReference type="RefSeq" id="WP_227180799.1">
    <property type="nucleotide sequence ID" value="NZ_JAJBZT010000005.1"/>
</dbReference>
<evidence type="ECO:0000313" key="2">
    <source>
        <dbReference type="Proteomes" id="UP001165395"/>
    </source>
</evidence>
<dbReference type="EMBL" id="JAJBZT010000005">
    <property type="protein sequence ID" value="MCB6184021.1"/>
    <property type="molecule type" value="Genomic_DNA"/>
</dbReference>
<name>A0ABS8D750_9NEIS</name>
<dbReference type="Gene3D" id="3.40.50.10110">
    <property type="entry name" value="DNA polymerase III subunit chi"/>
    <property type="match status" value="1"/>
</dbReference>
<reference evidence="1" key="1">
    <citation type="submission" date="2021-10" db="EMBL/GenBank/DDBJ databases">
        <title>The complete genome sequence of Leeia sp. TBRC 13508.</title>
        <authorList>
            <person name="Charoenyingcharoen P."/>
            <person name="Yukphan P."/>
        </authorList>
    </citation>
    <scope>NUCLEOTIDE SEQUENCE</scope>
    <source>
        <strain evidence="1">TBRC 13508</strain>
    </source>
</reference>
<proteinExistence type="predicted"/>
<dbReference type="Proteomes" id="UP001165395">
    <property type="component" value="Unassembled WGS sequence"/>
</dbReference>
<sequence>MTQVDFYSPVPDKIALIHTLCKKAQGKGWRTMLWLRDEAHAAEVSGLLWQHPPTGFLPHVAVAHPLASNTPLLLATRQTPTEGNLPHHDMLINLTDAPPSIFARFERVVELVGPNEEEKLHYRDQYRWYKQHGYPLNFYQLDK</sequence>
<dbReference type="SUPFAM" id="SSF102400">
    <property type="entry name" value="DNA polymerase III chi subunit"/>
    <property type="match status" value="1"/>
</dbReference>
<accession>A0ABS8D750</accession>
<dbReference type="PANTHER" id="PTHR38767:SF1">
    <property type="entry name" value="DNA POLYMERASE III SUBUNIT CHI"/>
    <property type="match status" value="1"/>
</dbReference>
<keyword evidence="2" id="KW-1185">Reference proteome</keyword>
<comment type="caution">
    <text evidence="1">The sequence shown here is derived from an EMBL/GenBank/DDBJ whole genome shotgun (WGS) entry which is preliminary data.</text>
</comment>
<dbReference type="Pfam" id="PF04364">
    <property type="entry name" value="DNA_pol3_chi"/>
    <property type="match status" value="1"/>
</dbReference>